<evidence type="ECO:0000313" key="2">
    <source>
        <dbReference type="EMBL" id="SMQ52700.1"/>
    </source>
</evidence>
<sequence>MHFYLLTASSVLFSSSLACSCWCVCLDANGQHQCFVEVAGIAQYAREGYCHDRNCGGMIVDGPFKGEKYRVRKGWCDLKKHYIDDIGLSDCNLINNKCQKDFDCWMVNGCCNCGRAGWARPSALFGGV</sequence>
<dbReference type="Proteomes" id="UP000215127">
    <property type="component" value="Chromosome 7"/>
</dbReference>
<dbReference type="EMBL" id="LT853698">
    <property type="protein sequence ID" value="SMQ52700.1"/>
    <property type="molecule type" value="Genomic_DNA"/>
</dbReference>
<accession>A0A1X7RZI9</accession>
<organism evidence="2 3">
    <name type="scientific">Zymoseptoria tritici (strain ST99CH_3D7)</name>
    <dbReference type="NCBI Taxonomy" id="1276538"/>
    <lineage>
        <taxon>Eukaryota</taxon>
        <taxon>Fungi</taxon>
        <taxon>Dikarya</taxon>
        <taxon>Ascomycota</taxon>
        <taxon>Pezizomycotina</taxon>
        <taxon>Dothideomycetes</taxon>
        <taxon>Dothideomycetidae</taxon>
        <taxon>Mycosphaerellales</taxon>
        <taxon>Mycosphaerellaceae</taxon>
        <taxon>Zymoseptoria</taxon>
    </lineage>
</organism>
<protein>
    <submittedName>
        <fullName evidence="2">Uncharacterized protein</fullName>
    </submittedName>
</protein>
<proteinExistence type="predicted"/>
<keyword evidence="3" id="KW-1185">Reference proteome</keyword>
<gene>
    <name evidence="2" type="ORF">ZT3D7_G7853</name>
</gene>
<name>A0A1X7RZI9_ZYMT9</name>
<feature type="chain" id="PRO_5012620693" evidence="1">
    <location>
        <begin position="19"/>
        <end position="128"/>
    </location>
</feature>
<evidence type="ECO:0000256" key="1">
    <source>
        <dbReference type="SAM" id="SignalP"/>
    </source>
</evidence>
<evidence type="ECO:0000313" key="3">
    <source>
        <dbReference type="Proteomes" id="UP000215127"/>
    </source>
</evidence>
<reference evidence="2 3" key="1">
    <citation type="submission" date="2016-06" db="EMBL/GenBank/DDBJ databases">
        <authorList>
            <person name="Kjaerup R.B."/>
            <person name="Dalgaard T.S."/>
            <person name="Juul-Madsen H.R."/>
        </authorList>
    </citation>
    <scope>NUCLEOTIDE SEQUENCE [LARGE SCALE GENOMIC DNA]</scope>
</reference>
<feature type="signal peptide" evidence="1">
    <location>
        <begin position="1"/>
        <end position="18"/>
    </location>
</feature>
<dbReference type="AlphaFoldDB" id="A0A1X7RZI9"/>
<keyword evidence="1" id="KW-0732">Signal</keyword>